<dbReference type="RefSeq" id="WP_116410082.1">
    <property type="nucleotide sequence ID" value="NZ_NBXB01000006.1"/>
</dbReference>
<dbReference type="CDD" id="cd00448">
    <property type="entry name" value="YjgF_YER057c_UK114_family"/>
    <property type="match status" value="1"/>
</dbReference>
<dbReference type="NCBIfam" id="TIGR00004">
    <property type="entry name" value="Rid family detoxifying hydrolase"/>
    <property type="match status" value="1"/>
</dbReference>
<gene>
    <name evidence="2" type="ORF">B7R22_01720</name>
</gene>
<dbReference type="Gene3D" id="3.30.1330.40">
    <property type="entry name" value="RutC-like"/>
    <property type="match status" value="1"/>
</dbReference>
<dbReference type="EMBL" id="NBXB01000006">
    <property type="protein sequence ID" value="RFA17037.1"/>
    <property type="molecule type" value="Genomic_DNA"/>
</dbReference>
<comment type="caution">
    <text evidence="2">The sequence shown here is derived from an EMBL/GenBank/DDBJ whole genome shotgun (WGS) entry which is preliminary data.</text>
</comment>
<organism evidence="2 3">
    <name type="scientific">Subtercola boreus</name>
    <dbReference type="NCBI Taxonomy" id="120213"/>
    <lineage>
        <taxon>Bacteria</taxon>
        <taxon>Bacillati</taxon>
        <taxon>Actinomycetota</taxon>
        <taxon>Actinomycetes</taxon>
        <taxon>Micrococcales</taxon>
        <taxon>Microbacteriaceae</taxon>
        <taxon>Subtercola</taxon>
    </lineage>
</organism>
<evidence type="ECO:0000313" key="3">
    <source>
        <dbReference type="Proteomes" id="UP000256541"/>
    </source>
</evidence>
<dbReference type="Pfam" id="PF01042">
    <property type="entry name" value="Ribonuc_L-PSP"/>
    <property type="match status" value="1"/>
</dbReference>
<dbReference type="GO" id="GO:0005829">
    <property type="term" value="C:cytosol"/>
    <property type="evidence" value="ECO:0007669"/>
    <property type="project" value="TreeGrafter"/>
</dbReference>
<dbReference type="AlphaFoldDB" id="A0A3E0W767"/>
<dbReference type="GO" id="GO:0019239">
    <property type="term" value="F:deaminase activity"/>
    <property type="evidence" value="ECO:0007669"/>
    <property type="project" value="TreeGrafter"/>
</dbReference>
<dbReference type="SUPFAM" id="SSF55298">
    <property type="entry name" value="YjgF-like"/>
    <property type="match status" value="1"/>
</dbReference>
<protein>
    <submittedName>
        <fullName evidence="2">Reactive intermediate/imine deaminase</fullName>
    </submittedName>
</protein>
<sequence>MTPTTRPALPIPQLTAITTSRAPAAVGPYSQAVRVGDLLFVSGQLPLDPATGTFVEGGIGALTTQSLRNAEAILLEAGTTLSNVVKTTVLVADLADFAEVNAAYAAVFTGPVLPARAAYQVAALPMGARVEVELVAACPPPAAA</sequence>
<dbReference type="InterPro" id="IPR006056">
    <property type="entry name" value="RidA"/>
</dbReference>
<proteinExistence type="inferred from homology"/>
<dbReference type="PANTHER" id="PTHR11803:SF39">
    <property type="entry name" value="2-IMINOBUTANOATE_2-IMINOPROPANOATE DEAMINASE"/>
    <property type="match status" value="1"/>
</dbReference>
<name>A0A3E0W767_9MICO</name>
<dbReference type="InterPro" id="IPR006175">
    <property type="entry name" value="YjgF/YER057c/UK114"/>
</dbReference>
<dbReference type="FunFam" id="3.30.1330.40:FF:000001">
    <property type="entry name" value="L-PSP family endoribonuclease"/>
    <property type="match status" value="1"/>
</dbReference>
<evidence type="ECO:0000313" key="2">
    <source>
        <dbReference type="EMBL" id="RFA17037.1"/>
    </source>
</evidence>
<comment type="similarity">
    <text evidence="1">Belongs to the RutC family.</text>
</comment>
<dbReference type="PANTHER" id="PTHR11803">
    <property type="entry name" value="2-IMINOBUTANOATE/2-IMINOPROPANOATE DEAMINASE RIDA"/>
    <property type="match status" value="1"/>
</dbReference>
<dbReference type="OrthoDB" id="9815126at2"/>
<dbReference type="InterPro" id="IPR035959">
    <property type="entry name" value="RutC-like_sf"/>
</dbReference>
<evidence type="ECO:0000256" key="1">
    <source>
        <dbReference type="ARBA" id="ARBA00010552"/>
    </source>
</evidence>
<dbReference type="Proteomes" id="UP000256541">
    <property type="component" value="Unassembled WGS sequence"/>
</dbReference>
<reference evidence="2 3" key="1">
    <citation type="submission" date="2017-04" db="EMBL/GenBank/DDBJ databases">
        <title>Comparative genome analysis of Subtercola boreus.</title>
        <authorList>
            <person name="Cho Y.-J."/>
            <person name="Cho A."/>
            <person name="Kim O.-S."/>
            <person name="Lee J.-I."/>
        </authorList>
    </citation>
    <scope>NUCLEOTIDE SEQUENCE [LARGE SCALE GENOMIC DNA]</scope>
    <source>
        <strain evidence="2 3">P27479</strain>
    </source>
</reference>
<accession>A0A3E0W767</accession>